<dbReference type="NCBIfam" id="NF001614">
    <property type="entry name" value="PRK00402.1"/>
    <property type="match status" value="1"/>
</dbReference>
<gene>
    <name evidence="6" type="primary">leuC</name>
    <name evidence="8" type="ORF">SAMN04490355_10398</name>
</gene>
<comment type="function">
    <text evidence="6">Catalyzes the isomerization between 2-isopropylmalate and 3-isopropylmalate, via the formation of 2-isopropylmaleate.</text>
</comment>
<keyword evidence="9" id="KW-1185">Reference proteome</keyword>
<comment type="catalytic activity">
    <reaction evidence="6">
        <text>(2R,3S)-3-isopropylmalate = (2S)-2-isopropylmalate</text>
        <dbReference type="Rhea" id="RHEA:32287"/>
        <dbReference type="ChEBI" id="CHEBI:1178"/>
        <dbReference type="ChEBI" id="CHEBI:35121"/>
        <dbReference type="EC" id="4.2.1.33"/>
    </reaction>
</comment>
<dbReference type="PANTHER" id="PTHR43822">
    <property type="entry name" value="HOMOACONITASE, MITOCHONDRIAL-RELATED"/>
    <property type="match status" value="1"/>
</dbReference>
<accession>A0A1I4MXX6</accession>
<comment type="similarity">
    <text evidence="6">Belongs to the aconitase/IPM isomerase family. LeuC type 2 subfamily.</text>
</comment>
<evidence type="ECO:0000256" key="5">
    <source>
        <dbReference type="ARBA" id="ARBA00023239"/>
    </source>
</evidence>
<dbReference type="STRING" id="1123291.SAMN04490355_10398"/>
<dbReference type="GO" id="GO:0009098">
    <property type="term" value="P:L-leucine biosynthetic process"/>
    <property type="evidence" value="ECO:0007669"/>
    <property type="project" value="UniProtKB-UniRule"/>
</dbReference>
<dbReference type="EC" id="4.2.1.33" evidence="6"/>
<evidence type="ECO:0000259" key="7">
    <source>
        <dbReference type="Pfam" id="PF00330"/>
    </source>
</evidence>
<evidence type="ECO:0000256" key="4">
    <source>
        <dbReference type="ARBA" id="ARBA00023014"/>
    </source>
</evidence>
<dbReference type="PRINTS" id="PR00415">
    <property type="entry name" value="ACONITASE"/>
</dbReference>
<dbReference type="InterPro" id="IPR036008">
    <property type="entry name" value="Aconitase_4Fe-4S_dom"/>
</dbReference>
<evidence type="ECO:0000313" key="9">
    <source>
        <dbReference type="Proteomes" id="UP000199520"/>
    </source>
</evidence>
<dbReference type="Pfam" id="PF00330">
    <property type="entry name" value="Aconitase"/>
    <property type="match status" value="1"/>
</dbReference>
<protein>
    <recommendedName>
        <fullName evidence="6">3-isopropylmalate dehydratase large subunit</fullName>
        <ecNumber evidence="6">4.2.1.33</ecNumber>
    </recommendedName>
    <alternativeName>
        <fullName evidence="6">Alpha-IPM isomerase</fullName>
        <shortName evidence="6">IPMI</shortName>
    </alternativeName>
    <alternativeName>
        <fullName evidence="6">Isopropylmalate isomerase</fullName>
    </alternativeName>
</protein>
<evidence type="ECO:0000256" key="1">
    <source>
        <dbReference type="ARBA" id="ARBA00022485"/>
    </source>
</evidence>
<dbReference type="NCBIfam" id="TIGR01343">
    <property type="entry name" value="hacA_fam"/>
    <property type="match status" value="1"/>
</dbReference>
<dbReference type="Proteomes" id="UP000199520">
    <property type="component" value="Unassembled WGS sequence"/>
</dbReference>
<keyword evidence="6" id="KW-0100">Branched-chain amino acid biosynthesis</keyword>
<name>A0A1I4MXX6_9FIRM</name>
<keyword evidence="6" id="KW-0028">Amino-acid biosynthesis</keyword>
<dbReference type="GO" id="GO:0003861">
    <property type="term" value="F:3-isopropylmalate dehydratase activity"/>
    <property type="evidence" value="ECO:0007669"/>
    <property type="project" value="UniProtKB-UniRule"/>
</dbReference>
<dbReference type="EMBL" id="FOTS01000039">
    <property type="protein sequence ID" value="SFM07937.1"/>
    <property type="molecule type" value="Genomic_DNA"/>
</dbReference>
<dbReference type="NCBIfam" id="TIGR02086">
    <property type="entry name" value="IPMI_arch"/>
    <property type="match status" value="1"/>
</dbReference>
<evidence type="ECO:0000256" key="2">
    <source>
        <dbReference type="ARBA" id="ARBA00022723"/>
    </source>
</evidence>
<dbReference type="SUPFAM" id="SSF53732">
    <property type="entry name" value="Aconitase iron-sulfur domain"/>
    <property type="match status" value="1"/>
</dbReference>
<dbReference type="PANTHER" id="PTHR43822:SF2">
    <property type="entry name" value="HOMOACONITASE, MITOCHONDRIAL"/>
    <property type="match status" value="1"/>
</dbReference>
<proteinExistence type="inferred from homology"/>
<comment type="pathway">
    <text evidence="6">Amino-acid biosynthesis; L-leucine biosynthesis; L-leucine from 3-methyl-2-oxobutanoate: step 2/4.</text>
</comment>
<feature type="binding site" evidence="6">
    <location>
        <position position="360"/>
    </location>
    <ligand>
        <name>[4Fe-4S] cluster</name>
        <dbReference type="ChEBI" id="CHEBI:49883"/>
    </ligand>
</feature>
<evidence type="ECO:0000313" key="8">
    <source>
        <dbReference type="EMBL" id="SFM07937.1"/>
    </source>
</evidence>
<keyword evidence="2 6" id="KW-0479">Metal-binding</keyword>
<evidence type="ECO:0000256" key="6">
    <source>
        <dbReference type="HAMAP-Rule" id="MF_01027"/>
    </source>
</evidence>
<dbReference type="OrthoDB" id="9802769at2"/>
<dbReference type="InterPro" id="IPR015931">
    <property type="entry name" value="Acnase/IPM_dHydase_lsu_aba_1/3"/>
</dbReference>
<keyword evidence="5 6" id="KW-0456">Lyase</keyword>
<dbReference type="HAMAP" id="MF_01027">
    <property type="entry name" value="LeuC_type2"/>
    <property type="match status" value="1"/>
</dbReference>
<comment type="subunit">
    <text evidence="6">Heterodimer of LeuC and LeuD.</text>
</comment>
<keyword evidence="6" id="KW-0432">Leucine biosynthesis</keyword>
<feature type="domain" description="Aconitase/3-isopropylmalate dehydratase large subunit alpha/beta/alpha" evidence="7">
    <location>
        <begin position="25"/>
        <end position="283"/>
    </location>
</feature>
<feature type="binding site" evidence="6">
    <location>
        <position position="357"/>
    </location>
    <ligand>
        <name>[4Fe-4S] cluster</name>
        <dbReference type="ChEBI" id="CHEBI:49883"/>
    </ligand>
</feature>
<dbReference type="AlphaFoldDB" id="A0A1I4MXX6"/>
<evidence type="ECO:0000256" key="3">
    <source>
        <dbReference type="ARBA" id="ARBA00023004"/>
    </source>
</evidence>
<dbReference type="Gene3D" id="3.30.499.10">
    <property type="entry name" value="Aconitase, domain 3"/>
    <property type="match status" value="2"/>
</dbReference>
<keyword evidence="1 6" id="KW-0004">4Fe-4S</keyword>
<keyword evidence="3 6" id="KW-0408">Iron</keyword>
<dbReference type="InterPro" id="IPR006251">
    <property type="entry name" value="Homoacnase/IPMdehydase_lsu"/>
</dbReference>
<dbReference type="InterPro" id="IPR011826">
    <property type="entry name" value="HAcnase/IPMdehydase_lsu_prok"/>
</dbReference>
<dbReference type="RefSeq" id="WP_090940599.1">
    <property type="nucleotide sequence ID" value="NZ_FOTS01000039.1"/>
</dbReference>
<organism evidence="8 9">
    <name type="scientific">Pelosinus propionicus DSM 13327</name>
    <dbReference type="NCBI Taxonomy" id="1123291"/>
    <lineage>
        <taxon>Bacteria</taxon>
        <taxon>Bacillati</taxon>
        <taxon>Bacillota</taxon>
        <taxon>Negativicutes</taxon>
        <taxon>Selenomonadales</taxon>
        <taxon>Sporomusaceae</taxon>
        <taxon>Pelosinus</taxon>
    </lineage>
</organism>
<keyword evidence="4 6" id="KW-0411">Iron-sulfur</keyword>
<dbReference type="GO" id="GO:0046872">
    <property type="term" value="F:metal ion binding"/>
    <property type="evidence" value="ECO:0007669"/>
    <property type="project" value="UniProtKB-KW"/>
</dbReference>
<reference evidence="9" key="1">
    <citation type="submission" date="2016-10" db="EMBL/GenBank/DDBJ databases">
        <authorList>
            <person name="Varghese N."/>
            <person name="Submissions S."/>
        </authorList>
    </citation>
    <scope>NUCLEOTIDE SEQUENCE [LARGE SCALE GENOMIC DNA]</scope>
    <source>
        <strain evidence="9">DSM 13327</strain>
    </source>
</reference>
<dbReference type="InterPro" id="IPR001030">
    <property type="entry name" value="Acoase/IPM_deHydtase_lsu_aba"/>
</dbReference>
<dbReference type="InterPro" id="IPR050067">
    <property type="entry name" value="IPM_dehydratase_rel_enz"/>
</dbReference>
<dbReference type="GO" id="GO:0051539">
    <property type="term" value="F:4 iron, 4 sulfur cluster binding"/>
    <property type="evidence" value="ECO:0007669"/>
    <property type="project" value="UniProtKB-KW"/>
</dbReference>
<feature type="binding site" evidence="6">
    <location>
        <position position="297"/>
    </location>
    <ligand>
        <name>[4Fe-4S] cluster</name>
        <dbReference type="ChEBI" id="CHEBI:49883"/>
    </ligand>
</feature>
<dbReference type="UniPathway" id="UPA00048">
    <property type="reaction ID" value="UER00071"/>
</dbReference>
<comment type="cofactor">
    <cofactor evidence="6">
        <name>[4Fe-4S] cluster</name>
        <dbReference type="ChEBI" id="CHEBI:49883"/>
    </cofactor>
    <text evidence="6">Binds 1 [4Fe-4S] cluster per subunit.</text>
</comment>
<sequence length="418" mass="45080">MGMTMGEKILARASGKEFVKPGEIITAKVDLCMSNDGTTHLNIDIFEKQLKAEKVFDPKKVIFIVDHNVPSESAKTAQVHKKMRIFAQKHEIPFYEGTGVCHQIMIEDFVVPGQLVIAADSHTCSYGGLGAFGTGVGCTDFTSVMNTGEIWLMVPETLKFEIEGSFKAGVYARDLILKIIGDIGANGANYRIMEFGGPAVKNFTVDDRVVLCNMAVEAGAKTGLVEADQIAIDYVKTRGRHDMNLYTSDEDAVYENTYQYSLDELEPMIAIPHCVDDVVGVTQIGEVKIDQGFIGSCNNGRIEELRAAAQILQGKKIDPYVKLLISPASKAVYLEALAEGLIDIFVESGAMVLNPNCSVCWGSCQGVIGEGETLISTGTRNFKGRAGHPNSSVYLASAATVAASALTGKITDPRGFVV</sequence>